<dbReference type="InterPro" id="IPR005807">
    <property type="entry name" value="SecE_bac"/>
</dbReference>
<evidence type="ECO:0000313" key="10">
    <source>
        <dbReference type="Proteomes" id="UP000324497"/>
    </source>
</evidence>
<dbReference type="KEGG" id="lng:BSQ50_02175"/>
<dbReference type="GO" id="GO:0005886">
    <property type="term" value="C:plasma membrane"/>
    <property type="evidence" value="ECO:0007669"/>
    <property type="project" value="UniProtKB-SubCell"/>
</dbReference>
<keyword evidence="7 8" id="KW-0472">Membrane</keyword>
<evidence type="ECO:0000313" key="9">
    <source>
        <dbReference type="EMBL" id="AUJ31469.1"/>
    </source>
</evidence>
<dbReference type="EMBL" id="CP018180">
    <property type="protein sequence ID" value="AUJ31469.1"/>
    <property type="molecule type" value="Genomic_DNA"/>
</dbReference>
<comment type="subunit">
    <text evidence="8">Component of the Sec protein translocase complex. Heterotrimer consisting of SecY, SecE and SecG subunits. The heterotrimers can form oligomers, although 1 heterotrimer is thought to be able to translocate proteins. Interacts with the ribosome. Interacts with SecDF, and other proteins may be involved. Interacts with SecA.</text>
</comment>
<keyword evidence="10" id="KW-1185">Reference proteome</keyword>
<reference evidence="9 10" key="1">
    <citation type="submission" date="2016-11" db="EMBL/GenBank/DDBJ databases">
        <title>Interaction between Lactobacillus species and yeast in water kefir.</title>
        <authorList>
            <person name="Behr J."/>
            <person name="Xu D."/>
            <person name="Vogel R.F."/>
        </authorList>
    </citation>
    <scope>NUCLEOTIDE SEQUENCE [LARGE SCALE GENOMIC DNA]</scope>
    <source>
        <strain evidence="9 10">TMW 1.1827</strain>
    </source>
</reference>
<evidence type="ECO:0000256" key="1">
    <source>
        <dbReference type="ARBA" id="ARBA00004370"/>
    </source>
</evidence>
<dbReference type="InterPro" id="IPR001901">
    <property type="entry name" value="Translocase_SecE/Sec61-g"/>
</dbReference>
<feature type="transmembrane region" description="Helical" evidence="8">
    <location>
        <begin position="29"/>
        <end position="51"/>
    </location>
</feature>
<dbReference type="HAMAP" id="MF_00422">
    <property type="entry name" value="SecE"/>
    <property type="match status" value="1"/>
</dbReference>
<accession>A0A3S6QUM4</accession>
<keyword evidence="5 8" id="KW-1133">Transmembrane helix</keyword>
<protein>
    <recommendedName>
        <fullName evidence="8">Protein translocase subunit SecE</fullName>
    </recommendedName>
</protein>
<dbReference type="GO" id="GO:0043952">
    <property type="term" value="P:protein transport by the Sec complex"/>
    <property type="evidence" value="ECO:0007669"/>
    <property type="project" value="UniProtKB-UniRule"/>
</dbReference>
<dbReference type="NCBIfam" id="TIGR00964">
    <property type="entry name" value="secE_bact"/>
    <property type="match status" value="1"/>
</dbReference>
<evidence type="ECO:0000256" key="2">
    <source>
        <dbReference type="ARBA" id="ARBA00022448"/>
    </source>
</evidence>
<dbReference type="GO" id="GO:0065002">
    <property type="term" value="P:intracellular protein transmembrane transport"/>
    <property type="evidence" value="ECO:0007669"/>
    <property type="project" value="UniProtKB-UniRule"/>
</dbReference>
<evidence type="ECO:0000256" key="4">
    <source>
        <dbReference type="ARBA" id="ARBA00022927"/>
    </source>
</evidence>
<dbReference type="Pfam" id="PF00584">
    <property type="entry name" value="SecE"/>
    <property type="match status" value="1"/>
</dbReference>
<evidence type="ECO:0000256" key="3">
    <source>
        <dbReference type="ARBA" id="ARBA00022692"/>
    </source>
</evidence>
<dbReference type="RefSeq" id="WP_057885097.1">
    <property type="nucleotide sequence ID" value="NZ_CP018180.1"/>
</dbReference>
<comment type="function">
    <text evidence="8">Essential subunit of the Sec protein translocation channel SecYEG. Clamps together the 2 halves of SecY. May contact the channel plug during translocation.</text>
</comment>
<dbReference type="GO" id="GO:0006605">
    <property type="term" value="P:protein targeting"/>
    <property type="evidence" value="ECO:0007669"/>
    <property type="project" value="UniProtKB-UniRule"/>
</dbReference>
<keyword evidence="4 8" id="KW-0653">Protein transport</keyword>
<dbReference type="GO" id="GO:0008320">
    <property type="term" value="F:protein transmembrane transporter activity"/>
    <property type="evidence" value="ECO:0007669"/>
    <property type="project" value="UniProtKB-UniRule"/>
</dbReference>
<keyword evidence="2 8" id="KW-0813">Transport</keyword>
<proteinExistence type="inferred from homology"/>
<evidence type="ECO:0000256" key="7">
    <source>
        <dbReference type="ARBA" id="ARBA00023136"/>
    </source>
</evidence>
<dbReference type="GeneID" id="78522277"/>
<organism evidence="9 10">
    <name type="scientific">Liquorilactobacillus nagelii</name>
    <dbReference type="NCBI Taxonomy" id="82688"/>
    <lineage>
        <taxon>Bacteria</taxon>
        <taxon>Bacillati</taxon>
        <taxon>Bacillota</taxon>
        <taxon>Bacilli</taxon>
        <taxon>Lactobacillales</taxon>
        <taxon>Lactobacillaceae</taxon>
        <taxon>Liquorilactobacillus</taxon>
    </lineage>
</organism>
<evidence type="ECO:0000256" key="6">
    <source>
        <dbReference type="ARBA" id="ARBA00023010"/>
    </source>
</evidence>
<sequence length="55" mass="6422">MKFYRSVIKAMKETTWPTRKEAFNDTSTVILTSVLFAIFFAIVDFAVQWALKFLV</sequence>
<evidence type="ECO:0000256" key="8">
    <source>
        <dbReference type="HAMAP-Rule" id="MF_00422"/>
    </source>
</evidence>
<comment type="subcellular location">
    <subcellularLocation>
        <location evidence="8">Cell membrane</location>
        <topology evidence="8">Single-pass membrane protein</topology>
    </subcellularLocation>
    <subcellularLocation>
        <location evidence="1">Membrane</location>
    </subcellularLocation>
</comment>
<evidence type="ECO:0000256" key="5">
    <source>
        <dbReference type="ARBA" id="ARBA00022989"/>
    </source>
</evidence>
<dbReference type="Gene3D" id="1.20.5.1030">
    <property type="entry name" value="Preprotein translocase secy subunit"/>
    <property type="match status" value="1"/>
</dbReference>
<keyword evidence="3 8" id="KW-0812">Transmembrane</keyword>
<name>A0A3S6QUM4_9LACO</name>
<dbReference type="AlphaFoldDB" id="A0A3S6QUM4"/>
<dbReference type="Proteomes" id="UP000324497">
    <property type="component" value="Chromosome"/>
</dbReference>
<keyword evidence="8" id="KW-1003">Cell membrane</keyword>
<dbReference type="InterPro" id="IPR038379">
    <property type="entry name" value="SecE_sf"/>
</dbReference>
<keyword evidence="6 8" id="KW-0811">Translocation</keyword>
<gene>
    <name evidence="8" type="primary">secE</name>
    <name evidence="9" type="ORF">BSQ50_02175</name>
</gene>
<comment type="similarity">
    <text evidence="8">Belongs to the SecE/SEC61-gamma family.</text>
</comment>
<dbReference type="GO" id="GO:0009306">
    <property type="term" value="P:protein secretion"/>
    <property type="evidence" value="ECO:0007669"/>
    <property type="project" value="UniProtKB-UniRule"/>
</dbReference>